<dbReference type="GO" id="GO:0015297">
    <property type="term" value="F:antiporter activity"/>
    <property type="evidence" value="ECO:0007669"/>
    <property type="project" value="InterPro"/>
</dbReference>
<feature type="transmembrane region" description="Helical" evidence="6">
    <location>
        <begin position="78"/>
        <end position="98"/>
    </location>
</feature>
<dbReference type="GO" id="GO:0042910">
    <property type="term" value="F:xenobiotic transmembrane transporter activity"/>
    <property type="evidence" value="ECO:0007669"/>
    <property type="project" value="InterPro"/>
</dbReference>
<dbReference type="Proteomes" id="UP000008909">
    <property type="component" value="Unassembled WGS sequence"/>
</dbReference>
<feature type="non-terminal residue" evidence="7">
    <location>
        <position position="734"/>
    </location>
</feature>
<protein>
    <recommendedName>
        <fullName evidence="6">Multidrug and toxin extrusion protein</fullName>
    </recommendedName>
</protein>
<feature type="transmembrane region" description="Helical" evidence="6">
    <location>
        <begin position="104"/>
        <end position="126"/>
    </location>
</feature>
<feature type="transmembrane region" description="Helical" evidence="6">
    <location>
        <begin position="300"/>
        <end position="323"/>
    </location>
</feature>
<evidence type="ECO:0000256" key="4">
    <source>
        <dbReference type="ARBA" id="ARBA00022989"/>
    </source>
</evidence>
<dbReference type="InterPro" id="IPR002528">
    <property type="entry name" value="MATE_fam"/>
</dbReference>
<dbReference type="PANTHER" id="PTHR11206">
    <property type="entry name" value="MULTIDRUG RESISTANCE PROTEIN"/>
    <property type="match status" value="1"/>
</dbReference>
<evidence type="ECO:0000256" key="2">
    <source>
        <dbReference type="ARBA" id="ARBA00010199"/>
    </source>
</evidence>
<dbReference type="GO" id="GO:1990961">
    <property type="term" value="P:xenobiotic detoxification by transmembrane export across the plasma membrane"/>
    <property type="evidence" value="ECO:0007669"/>
    <property type="project" value="InterPro"/>
</dbReference>
<evidence type="ECO:0000256" key="3">
    <source>
        <dbReference type="ARBA" id="ARBA00022692"/>
    </source>
</evidence>
<dbReference type="CDD" id="cd13132">
    <property type="entry name" value="MATE_eukaryotic"/>
    <property type="match status" value="1"/>
</dbReference>
<sequence length="734" mass="81668">LINVLGLCIDTGFSSAFDTLFSQAYGSQNRRMLGIFLQRAICVILVIYSILACIHLNVEPILLLLRQDPLISSLTSEYLRYFLPGLACDFLFLALTRYLQAQNIVLPMVYASMIGTIFNLWAQYTFVLKMNLGIRASALWLSVSFGIMLLCEIAYILISGIYKETWSGFNLRAATRNWGVIFRMGIPGLFMVSLEEWCFEIMTFISGAISEVTLGAQAIAFQVQSLLYMIPLGLFTAVNVRVGQKLGAYDPDGARFTFRTAQRFVCIVALATGVPVVLLRNKLPLIFTEDQAICDLASELLAMLLLFQTCEGFAGVSEAVLLACGRQSLGAVIIFVGYYCIGMPLAFLFAFAANRGIIASVASMRRVKIGPLMYCERTFDHQDGARRNICDQQDTHELAIHQELVSSSVSMDSSSFEPLIEHQLPNGDCGGLADVELDRLHTNPFELATFIDPEKASPAISLKKISVACAVVSVWIAALCIFWNRPEPLWYTTCFKNPVNRSTGEYTFCDRMLSESRFRVFSNSLAGTSALPEATVQQNRTSTLFVEQRMEGCITLNRTPDKQTKRYHWTVLEPEIAQNTLKVGLMEPIQEIKASDNLVNGQAGHSSRYGFRRSVFSGKLQTSISSVHSPPSEILVKNYIRLDVTVFWNFNLSFRPVGEDDPPCNAGRTEKLLPIYWDPSKVSISKIQQEFLTRDSLNSVLPFGDESLISNVIDSHLGFSATHPSITESLSCGH</sequence>
<dbReference type="GO" id="GO:0016020">
    <property type="term" value="C:membrane"/>
    <property type="evidence" value="ECO:0007669"/>
    <property type="project" value="UniProtKB-SubCell"/>
</dbReference>
<evidence type="ECO:0000256" key="1">
    <source>
        <dbReference type="ARBA" id="ARBA00004141"/>
    </source>
</evidence>
<dbReference type="EMBL" id="DF143070">
    <property type="protein sequence ID" value="GAA50704.1"/>
    <property type="molecule type" value="Genomic_DNA"/>
</dbReference>
<keyword evidence="8" id="KW-1185">Reference proteome</keyword>
<comment type="caution">
    <text evidence="6">Lacks conserved residue(s) required for the propagation of feature annotation.</text>
</comment>
<gene>
    <name evidence="7" type="ORF">CLF_104930</name>
</gene>
<evidence type="ECO:0000256" key="5">
    <source>
        <dbReference type="ARBA" id="ARBA00023136"/>
    </source>
</evidence>
<reference evidence="7" key="1">
    <citation type="journal article" date="2011" name="Genome Biol.">
        <title>The draft genome of the carcinogenic human liver fluke Clonorchis sinensis.</title>
        <authorList>
            <person name="Wang X."/>
            <person name="Chen W."/>
            <person name="Huang Y."/>
            <person name="Sun J."/>
            <person name="Men J."/>
            <person name="Liu H."/>
            <person name="Luo F."/>
            <person name="Guo L."/>
            <person name="Lv X."/>
            <person name="Deng C."/>
            <person name="Zhou C."/>
            <person name="Fan Y."/>
            <person name="Li X."/>
            <person name="Huang L."/>
            <person name="Hu Y."/>
            <person name="Liang C."/>
            <person name="Hu X."/>
            <person name="Xu J."/>
            <person name="Yu X."/>
        </authorList>
    </citation>
    <scope>NUCLEOTIDE SEQUENCE [LARGE SCALE GENOMIC DNA]</scope>
    <source>
        <strain evidence="7">Henan</strain>
    </source>
</reference>
<evidence type="ECO:0000313" key="7">
    <source>
        <dbReference type="EMBL" id="GAA50704.1"/>
    </source>
</evidence>
<dbReference type="AlphaFoldDB" id="G7YCM0"/>
<feature type="transmembrane region" description="Helical" evidence="6">
    <location>
        <begin position="138"/>
        <end position="158"/>
    </location>
</feature>
<reference key="2">
    <citation type="submission" date="2011-10" db="EMBL/GenBank/DDBJ databases">
        <title>The genome and transcriptome sequence of Clonorchis sinensis provide insights into the carcinogenic liver fluke.</title>
        <authorList>
            <person name="Wang X."/>
            <person name="Huang Y."/>
            <person name="Chen W."/>
            <person name="Liu H."/>
            <person name="Guo L."/>
            <person name="Chen Y."/>
            <person name="Luo F."/>
            <person name="Zhou W."/>
            <person name="Sun J."/>
            <person name="Mao Q."/>
            <person name="Liang P."/>
            <person name="Zhou C."/>
            <person name="Tian Y."/>
            <person name="Men J."/>
            <person name="Lv X."/>
            <person name="Huang L."/>
            <person name="Zhou J."/>
            <person name="Hu Y."/>
            <person name="Li R."/>
            <person name="Zhang F."/>
            <person name="Lei H."/>
            <person name="Li X."/>
            <person name="Hu X."/>
            <person name="Liang C."/>
            <person name="Xu J."/>
            <person name="Wu Z."/>
            <person name="Yu X."/>
        </authorList>
    </citation>
    <scope>NUCLEOTIDE SEQUENCE</scope>
    <source>
        <strain>Henan</strain>
    </source>
</reference>
<keyword evidence="5 6" id="KW-0472">Membrane</keyword>
<feature type="transmembrane region" description="Helical" evidence="6">
    <location>
        <begin position="178"/>
        <end position="199"/>
    </location>
</feature>
<feature type="transmembrane region" description="Helical" evidence="6">
    <location>
        <begin position="219"/>
        <end position="240"/>
    </location>
</feature>
<feature type="transmembrane region" description="Helical" evidence="6">
    <location>
        <begin position="260"/>
        <end position="279"/>
    </location>
</feature>
<keyword evidence="4 6" id="KW-1133">Transmembrane helix</keyword>
<keyword evidence="3 6" id="KW-0812">Transmembrane</keyword>
<name>G7YCM0_CLOSI</name>
<comment type="subcellular location">
    <subcellularLocation>
        <location evidence="1">Membrane</location>
        <topology evidence="1">Multi-pass membrane protein</topology>
    </subcellularLocation>
</comment>
<feature type="transmembrane region" description="Helical" evidence="6">
    <location>
        <begin position="329"/>
        <end position="353"/>
    </location>
</feature>
<feature type="transmembrane region" description="Helical" evidence="6">
    <location>
        <begin position="36"/>
        <end position="58"/>
    </location>
</feature>
<organism evidence="7 8">
    <name type="scientific">Clonorchis sinensis</name>
    <name type="common">Chinese liver fluke</name>
    <dbReference type="NCBI Taxonomy" id="79923"/>
    <lineage>
        <taxon>Eukaryota</taxon>
        <taxon>Metazoa</taxon>
        <taxon>Spiralia</taxon>
        <taxon>Lophotrochozoa</taxon>
        <taxon>Platyhelminthes</taxon>
        <taxon>Trematoda</taxon>
        <taxon>Digenea</taxon>
        <taxon>Opisthorchiida</taxon>
        <taxon>Opisthorchiata</taxon>
        <taxon>Opisthorchiidae</taxon>
        <taxon>Clonorchis</taxon>
    </lineage>
</organism>
<proteinExistence type="inferred from homology"/>
<dbReference type="NCBIfam" id="TIGR00797">
    <property type="entry name" value="matE"/>
    <property type="match status" value="1"/>
</dbReference>
<evidence type="ECO:0000313" key="8">
    <source>
        <dbReference type="Proteomes" id="UP000008909"/>
    </source>
</evidence>
<feature type="non-terminal residue" evidence="7">
    <location>
        <position position="1"/>
    </location>
</feature>
<dbReference type="Pfam" id="PF01554">
    <property type="entry name" value="MatE"/>
    <property type="match status" value="2"/>
</dbReference>
<dbReference type="InterPro" id="IPR045069">
    <property type="entry name" value="MATE_euk"/>
</dbReference>
<accession>G7YCM0</accession>
<evidence type="ECO:0000256" key="6">
    <source>
        <dbReference type="RuleBase" id="RU004914"/>
    </source>
</evidence>
<comment type="similarity">
    <text evidence="2 6">Belongs to the multi antimicrobial extrusion (MATE) (TC 2.A.66.1) family.</text>
</comment>